<sequence length="217" mass="24463">MAAPVVTPPPQNTYPINIQSVESRCHQALDNASTYPGWNSSITSGDAIDPAHAMEAEELVSILSVRHLRTKMGDEPLNAARNRAQTLRNIHATDAYESTDVTGMMREMMRAIARLETESKQMQGSMTQMQGSMTQIQGSITQIQGSITQMQDSIKQMEGSLTQMTEKQLIMEAKFDNQSIIQNNRVFRMRAQRTRYNGRRKLFQEVVNNLPGRTSKR</sequence>
<reference evidence="2 3" key="1">
    <citation type="submission" date="2014-02" db="EMBL/GenBank/DDBJ databases">
        <title>Transposable element dynamics among asymbiotic and ectomycorrhizal Amanita fungi.</title>
        <authorList>
            <consortium name="DOE Joint Genome Institute"/>
            <person name="Hess J."/>
            <person name="Skrede I."/>
            <person name="Wolfe B."/>
            <person name="LaButti K."/>
            <person name="Ohm R.A."/>
            <person name="Grigoriev I.V."/>
            <person name="Pringle A."/>
        </authorList>
    </citation>
    <scope>NUCLEOTIDE SEQUENCE [LARGE SCALE GENOMIC DNA]</scope>
    <source>
        <strain evidence="2 3">SKay4041</strain>
    </source>
</reference>
<feature type="coiled-coil region" evidence="1">
    <location>
        <begin position="105"/>
        <end position="167"/>
    </location>
</feature>
<gene>
    <name evidence="2" type="ORF">AMATHDRAFT_7163</name>
</gene>
<evidence type="ECO:0000313" key="3">
    <source>
        <dbReference type="Proteomes" id="UP000242287"/>
    </source>
</evidence>
<name>A0A2A9NA97_9AGAR</name>
<keyword evidence="3" id="KW-1185">Reference proteome</keyword>
<dbReference type="Proteomes" id="UP000242287">
    <property type="component" value="Unassembled WGS sequence"/>
</dbReference>
<dbReference type="Gene3D" id="1.20.5.340">
    <property type="match status" value="1"/>
</dbReference>
<dbReference type="EMBL" id="KZ302141">
    <property type="protein sequence ID" value="PFH47008.1"/>
    <property type="molecule type" value="Genomic_DNA"/>
</dbReference>
<accession>A0A2A9NA97</accession>
<evidence type="ECO:0000313" key="2">
    <source>
        <dbReference type="EMBL" id="PFH47008.1"/>
    </source>
</evidence>
<proteinExistence type="predicted"/>
<dbReference type="AlphaFoldDB" id="A0A2A9NA97"/>
<keyword evidence="1" id="KW-0175">Coiled coil</keyword>
<organism evidence="2 3">
    <name type="scientific">Amanita thiersii Skay4041</name>
    <dbReference type="NCBI Taxonomy" id="703135"/>
    <lineage>
        <taxon>Eukaryota</taxon>
        <taxon>Fungi</taxon>
        <taxon>Dikarya</taxon>
        <taxon>Basidiomycota</taxon>
        <taxon>Agaricomycotina</taxon>
        <taxon>Agaricomycetes</taxon>
        <taxon>Agaricomycetidae</taxon>
        <taxon>Agaricales</taxon>
        <taxon>Pluteineae</taxon>
        <taxon>Amanitaceae</taxon>
        <taxon>Amanita</taxon>
    </lineage>
</organism>
<evidence type="ECO:0000256" key="1">
    <source>
        <dbReference type="SAM" id="Coils"/>
    </source>
</evidence>
<protein>
    <submittedName>
        <fullName evidence="2">Uncharacterized protein</fullName>
    </submittedName>
</protein>